<dbReference type="Pfam" id="PF09357">
    <property type="entry name" value="RteC"/>
    <property type="match status" value="1"/>
</dbReference>
<gene>
    <name evidence="1" type="ORF">FUA22_10480</name>
</gene>
<dbReference type="Proteomes" id="UP000321080">
    <property type="component" value="Unassembled WGS sequence"/>
</dbReference>
<protein>
    <submittedName>
        <fullName evidence="1">Uncharacterized protein</fullName>
    </submittedName>
</protein>
<dbReference type="OrthoDB" id="1454592at2"/>
<evidence type="ECO:0000313" key="2">
    <source>
        <dbReference type="Proteomes" id="UP000321080"/>
    </source>
</evidence>
<accession>A0A5C7GHC0</accession>
<dbReference type="EMBL" id="VRKQ01000010">
    <property type="protein sequence ID" value="TXG36988.1"/>
    <property type="molecule type" value="Genomic_DNA"/>
</dbReference>
<dbReference type="RefSeq" id="WP_147768071.1">
    <property type="nucleotide sequence ID" value="NZ_VRKQ01000010.1"/>
</dbReference>
<dbReference type="AlphaFoldDB" id="A0A5C7GHC0"/>
<reference evidence="1 2" key="1">
    <citation type="submission" date="2019-08" db="EMBL/GenBank/DDBJ databases">
        <title>Seonamhaeicola sediminis sp. nov., isolated from marine sediment.</title>
        <authorList>
            <person name="Cao W.R."/>
        </authorList>
    </citation>
    <scope>NUCLEOTIDE SEQUENCE [LARGE SCALE GENOMIC DNA]</scope>
    <source>
        <strain evidence="1 2">1505</strain>
    </source>
</reference>
<organism evidence="1 2">
    <name type="scientific">Seonamhaeicola maritimus</name>
    <dbReference type="NCBI Taxonomy" id="2591822"/>
    <lineage>
        <taxon>Bacteria</taxon>
        <taxon>Pseudomonadati</taxon>
        <taxon>Bacteroidota</taxon>
        <taxon>Flavobacteriia</taxon>
        <taxon>Flavobacteriales</taxon>
        <taxon>Flavobacteriaceae</taxon>
    </lineage>
</organism>
<name>A0A5C7GHC0_9FLAO</name>
<sequence length="212" mass="25205">MKNEWYNKIHEIIELREFLSVTVRDEEGNAVKVSGAYNESPERTRLAETEKDFDEIYVREFGKYKTTIENINLFKEIVNEKILSYKNTDSYYRRNQDLLVLANEFITFLESKLNIIKKEESTETLNINVLQWYGNQTELIELTKALIENGNIKGKQEDIFKRVQEVFNIELNNIDQAITKFNSRNQENETKFLNILQSSLSKYIKNKLERNR</sequence>
<comment type="caution">
    <text evidence="1">The sequence shown here is derived from an EMBL/GenBank/DDBJ whole genome shotgun (WGS) entry which is preliminary data.</text>
</comment>
<dbReference type="InterPro" id="IPR018534">
    <property type="entry name" value="Tet_reg_excision_RteC"/>
</dbReference>
<proteinExistence type="predicted"/>
<evidence type="ECO:0000313" key="1">
    <source>
        <dbReference type="EMBL" id="TXG36988.1"/>
    </source>
</evidence>
<keyword evidence="2" id="KW-1185">Reference proteome</keyword>